<organism evidence="4 5">
    <name type="scientific">Hermetia illucens</name>
    <name type="common">Black soldier fly</name>
    <dbReference type="NCBI Taxonomy" id="343691"/>
    <lineage>
        <taxon>Eukaryota</taxon>
        <taxon>Metazoa</taxon>
        <taxon>Ecdysozoa</taxon>
        <taxon>Arthropoda</taxon>
        <taxon>Hexapoda</taxon>
        <taxon>Insecta</taxon>
        <taxon>Pterygota</taxon>
        <taxon>Neoptera</taxon>
        <taxon>Endopterygota</taxon>
        <taxon>Diptera</taxon>
        <taxon>Brachycera</taxon>
        <taxon>Stratiomyomorpha</taxon>
        <taxon>Stratiomyidae</taxon>
        <taxon>Hermetiinae</taxon>
        <taxon>Hermetia</taxon>
    </lineage>
</organism>
<feature type="compositionally biased region" description="Basic and acidic residues" evidence="1">
    <location>
        <begin position="450"/>
        <end position="463"/>
    </location>
</feature>
<evidence type="ECO:0000313" key="4">
    <source>
        <dbReference type="EMBL" id="CAD7089863.1"/>
    </source>
</evidence>
<feature type="signal peptide" evidence="2">
    <location>
        <begin position="1"/>
        <end position="24"/>
    </location>
</feature>
<dbReference type="InterPro" id="IPR001304">
    <property type="entry name" value="C-type_lectin-like"/>
</dbReference>
<dbReference type="OrthoDB" id="5858677at2759"/>
<name>A0A7R8UZM0_HERIL</name>
<evidence type="ECO:0000256" key="2">
    <source>
        <dbReference type="SAM" id="SignalP"/>
    </source>
</evidence>
<proteinExistence type="predicted"/>
<dbReference type="SMART" id="SM00034">
    <property type="entry name" value="CLECT"/>
    <property type="match status" value="1"/>
</dbReference>
<evidence type="ECO:0000259" key="3">
    <source>
        <dbReference type="PROSITE" id="PS50041"/>
    </source>
</evidence>
<protein>
    <recommendedName>
        <fullName evidence="3">C-type lectin domain-containing protein</fullName>
    </recommendedName>
</protein>
<accession>A0A7R8UZM0</accession>
<feature type="compositionally biased region" description="Polar residues" evidence="1">
    <location>
        <begin position="622"/>
        <end position="635"/>
    </location>
</feature>
<dbReference type="InParanoid" id="A0A7R8UZM0"/>
<dbReference type="InterPro" id="IPR016187">
    <property type="entry name" value="CTDL_fold"/>
</dbReference>
<dbReference type="PANTHER" id="PTHR45784">
    <property type="entry name" value="C-TYPE LECTIN DOMAIN FAMILY 20 MEMBER A-RELATED"/>
    <property type="match status" value="1"/>
</dbReference>
<feature type="compositionally biased region" description="Polar residues" evidence="1">
    <location>
        <begin position="435"/>
        <end position="448"/>
    </location>
</feature>
<keyword evidence="5" id="KW-1185">Reference proteome</keyword>
<dbReference type="EMBL" id="LR899013">
    <property type="protein sequence ID" value="CAD7089863.1"/>
    <property type="molecule type" value="Genomic_DNA"/>
</dbReference>
<feature type="compositionally biased region" description="Polar residues" evidence="1">
    <location>
        <begin position="583"/>
        <end position="615"/>
    </location>
</feature>
<dbReference type="Pfam" id="PF00059">
    <property type="entry name" value="Lectin_C"/>
    <property type="match status" value="1"/>
</dbReference>
<feature type="region of interest" description="Disordered" evidence="1">
    <location>
        <begin position="559"/>
        <end position="675"/>
    </location>
</feature>
<reference evidence="4 5" key="1">
    <citation type="submission" date="2020-11" db="EMBL/GenBank/DDBJ databases">
        <authorList>
            <person name="Wallbank WR R."/>
            <person name="Pardo Diaz C."/>
            <person name="Kozak K."/>
            <person name="Martin S."/>
            <person name="Jiggins C."/>
            <person name="Moest M."/>
            <person name="Warren A I."/>
            <person name="Generalovic N T."/>
            <person name="Byers J.R.P. K."/>
            <person name="Montejo-Kovacevich G."/>
            <person name="Yen C E."/>
        </authorList>
    </citation>
    <scope>NUCLEOTIDE SEQUENCE [LARGE SCALE GENOMIC DNA]</scope>
</reference>
<feature type="compositionally biased region" description="Low complexity" evidence="1">
    <location>
        <begin position="402"/>
        <end position="426"/>
    </location>
</feature>
<dbReference type="FunCoup" id="A0A7R8UZM0">
    <property type="interactions" value="25"/>
</dbReference>
<feature type="region of interest" description="Disordered" evidence="1">
    <location>
        <begin position="400"/>
        <end position="464"/>
    </location>
</feature>
<dbReference type="Gene3D" id="3.10.100.10">
    <property type="entry name" value="Mannose-Binding Protein A, subunit A"/>
    <property type="match status" value="1"/>
</dbReference>
<feature type="compositionally biased region" description="Basic and acidic residues" evidence="1">
    <location>
        <begin position="636"/>
        <end position="646"/>
    </location>
</feature>
<feature type="compositionally biased region" description="Low complexity" evidence="1">
    <location>
        <begin position="560"/>
        <end position="582"/>
    </location>
</feature>
<sequence length="675" mass="76206">MFEWRNIFVVLFVGLFWTCNRCEGRSVNISNTWTLPQDGFAVFYRFFRDKISWFEADAVCQFHHANLVTVDNGQQFDAAREFLKVLDVTDTVWIGLMRPQNSERFTWSNSKPLASTSGYWAESLPLIESPLCAVIDPVRDFRWHALRCGGPETASFLCEMNVPSWALECTIHGMSNLTIQYMADNGSVELTRDCGEDEILHQICKGKQDRQRVAEELTCKSERQTSPEMNALTGINLAETHHKSLVIINNMPTDNNEDNNIHFDIQEKEEKKEPETNPVQKLIEQFNVEELMQADQPQEILPKPTKKAMKKVKINEKKDWSVKKQKPVKEKSQLNMEEMMLGDQPSVNFNQIQEPLPHIKKSFPQDLKYQVTPASPVISTTGVSESVSTEKVEVTTQHYFEETSGSYSSPSTENSESSASTSFSTELITERTTDHATSIETVQQSQATDEPAHTVHPKEHSDNHFIPPMLLVKSHYTSLKPHPEGETAPITNLKVESTTLNHDITSQTTFGTTMNSTTHTTLITDSAKVANTTFQPSQASQNTQHHQIVEIKIGSSENPSVFSITTRPTTTTSTSPVTQDSTMANPITETESNVHSDPSSTRVQTEQQQPTQSHNEIPAAMVNTNSEATSEQTDSQETHAKNKFSNEENYQPYRPNRRRSLTKPETTNYLKKILG</sequence>
<dbReference type="InterPro" id="IPR016186">
    <property type="entry name" value="C-type_lectin-like/link_sf"/>
</dbReference>
<dbReference type="PANTHER" id="PTHR45784:SF5">
    <property type="entry name" value="C-TYPE LECTIN DOMAIN FAMILY 20 MEMBER A-RELATED"/>
    <property type="match status" value="1"/>
</dbReference>
<dbReference type="CDD" id="cd00037">
    <property type="entry name" value="CLECT"/>
    <property type="match status" value="1"/>
</dbReference>
<dbReference type="PROSITE" id="PS50041">
    <property type="entry name" value="C_TYPE_LECTIN_2"/>
    <property type="match status" value="1"/>
</dbReference>
<feature type="chain" id="PRO_5031292278" description="C-type lectin domain-containing protein" evidence="2">
    <location>
        <begin position="25"/>
        <end position="675"/>
    </location>
</feature>
<dbReference type="OMA" id="IAHPIHP"/>
<evidence type="ECO:0000256" key="1">
    <source>
        <dbReference type="SAM" id="MobiDB-lite"/>
    </source>
</evidence>
<keyword evidence="2" id="KW-0732">Signal</keyword>
<gene>
    <name evidence="4" type="ORF">HERILL_LOCUS12387</name>
</gene>
<dbReference type="Proteomes" id="UP000594454">
    <property type="component" value="Chromosome 5"/>
</dbReference>
<dbReference type="AlphaFoldDB" id="A0A7R8UZM0"/>
<evidence type="ECO:0000313" key="5">
    <source>
        <dbReference type="Proteomes" id="UP000594454"/>
    </source>
</evidence>
<dbReference type="SUPFAM" id="SSF56436">
    <property type="entry name" value="C-type lectin-like"/>
    <property type="match status" value="1"/>
</dbReference>
<feature type="domain" description="C-type lectin" evidence="3">
    <location>
        <begin position="44"/>
        <end position="148"/>
    </location>
</feature>